<feature type="domain" description="HTH luxR-type" evidence="2">
    <location>
        <begin position="907"/>
        <end position="972"/>
    </location>
</feature>
<dbReference type="Proteomes" id="UP000791080">
    <property type="component" value="Unassembled WGS sequence"/>
</dbReference>
<evidence type="ECO:0000313" key="3">
    <source>
        <dbReference type="EMBL" id="MCP2330682.1"/>
    </source>
</evidence>
<dbReference type="Gene3D" id="1.10.10.10">
    <property type="entry name" value="Winged helix-like DNA-binding domain superfamily/Winged helix DNA-binding domain"/>
    <property type="match status" value="1"/>
</dbReference>
<evidence type="ECO:0000259" key="2">
    <source>
        <dbReference type="PROSITE" id="PS50043"/>
    </source>
</evidence>
<dbReference type="CDD" id="cd06170">
    <property type="entry name" value="LuxR_C_like"/>
    <property type="match status" value="1"/>
</dbReference>
<dbReference type="InterPro" id="IPR016032">
    <property type="entry name" value="Sig_transdc_resp-reg_C-effctor"/>
</dbReference>
<reference evidence="3 4" key="1">
    <citation type="submission" date="2022-06" db="EMBL/GenBank/DDBJ databases">
        <title>Genomic Encyclopedia of Type Strains, Phase I: the one thousand microbial genomes (KMG-I) project.</title>
        <authorList>
            <person name="Kyrpides N."/>
        </authorList>
    </citation>
    <scope>NUCLEOTIDE SEQUENCE [LARGE SCALE GENOMIC DNA]</scope>
    <source>
        <strain evidence="3 4">DSM 43889</strain>
    </source>
</reference>
<dbReference type="InterPro" id="IPR027417">
    <property type="entry name" value="P-loop_NTPase"/>
</dbReference>
<dbReference type="PROSITE" id="PS00622">
    <property type="entry name" value="HTH_LUXR_1"/>
    <property type="match status" value="1"/>
</dbReference>
<dbReference type="PRINTS" id="PR00038">
    <property type="entry name" value="HTHLUXR"/>
</dbReference>
<dbReference type="SMART" id="SM00382">
    <property type="entry name" value="AAA"/>
    <property type="match status" value="1"/>
</dbReference>
<feature type="region of interest" description="Disordered" evidence="1">
    <location>
        <begin position="970"/>
        <end position="995"/>
    </location>
</feature>
<dbReference type="SMART" id="SM00421">
    <property type="entry name" value="HTH_LUXR"/>
    <property type="match status" value="1"/>
</dbReference>
<dbReference type="InterPro" id="IPR000792">
    <property type="entry name" value="Tscrpt_reg_LuxR_C"/>
</dbReference>
<organism evidence="3 4">
    <name type="scientific">Actinoalloteichus caeruleus DSM 43889</name>
    <dbReference type="NCBI Taxonomy" id="1120930"/>
    <lineage>
        <taxon>Bacteria</taxon>
        <taxon>Bacillati</taxon>
        <taxon>Actinomycetota</taxon>
        <taxon>Actinomycetes</taxon>
        <taxon>Pseudonocardiales</taxon>
        <taxon>Pseudonocardiaceae</taxon>
        <taxon>Actinoalloteichus</taxon>
        <taxon>Actinoalloteichus cyanogriseus</taxon>
    </lineage>
</organism>
<keyword evidence="4" id="KW-1185">Reference proteome</keyword>
<dbReference type="PROSITE" id="PS50043">
    <property type="entry name" value="HTH_LUXR_2"/>
    <property type="match status" value="1"/>
</dbReference>
<gene>
    <name evidence="3" type="ORF">G443_000952</name>
</gene>
<dbReference type="Pfam" id="PF00196">
    <property type="entry name" value="GerE"/>
    <property type="match status" value="1"/>
</dbReference>
<dbReference type="SUPFAM" id="SSF46894">
    <property type="entry name" value="C-terminal effector domain of the bipartite response regulators"/>
    <property type="match status" value="1"/>
</dbReference>
<protein>
    <submittedName>
        <fullName evidence="3">Response regulator containing a CheY-like receiver domain and an HTH DNA-binding domain</fullName>
    </submittedName>
</protein>
<dbReference type="InterPro" id="IPR003593">
    <property type="entry name" value="AAA+_ATPase"/>
</dbReference>
<name>A0ABT1JDW1_ACTCY</name>
<accession>A0ABT1JDW1</accession>
<dbReference type="InterPro" id="IPR041664">
    <property type="entry name" value="AAA_16"/>
</dbReference>
<dbReference type="InterPro" id="IPR036388">
    <property type="entry name" value="WH-like_DNA-bd_sf"/>
</dbReference>
<sequence length="995" mass="108261">MAALARQPARSPSPETIEVIGERRLMGRRVATVIGRRHHLQVLTALVDTAENFGSSLLLRGDTGAGKTTLVETARRVWTRQGARVLTVDTAQPSQPLTLDLVIESLRDQLDHVTDPEFAERVAAAARMRDRLRHSTEPQLLALVHTISVALSRLVAIQRTVLVVDDAHRVSSVTRPAFALLLQNARAAGCAVVVTTGLRSAGCSFLHQLVATADDILDVEPLDGEDAHQLLARALPVDQVAVDPGLEGALRTALGGLYGNPGTVLTTVRSLAEGGRLRMIDDHLCLVRPEETIRLDEDHELTTRVRAAGADAEALAATVATVPGLRVDDLPVISEVIGTDLDSAGHALDRLVGDGVLRLDAAGRLAFPVPALAATLRWRGGPEAARERHRSFAEVLRRRSRRGIAVDRARLADHVAAAGPALPWPDAADLLVTEADSRRNSQPLSAMTWYAAALRRLTATDPRWWHVFRWVTRLQFGLGHYDAVSSTTRAALPLLRGLVGASTGSGDRVARPGASGGADDLFDISIRWLFAAMQQQRVDDVDEVLSLLEEVWGDTSWGPRIARSCALMLRGRLQAAVEVERRALRTSGELAGDHGTGELVITGLEAMALTTALAGDRRSFEWAWGRLREDRGADGQDVPTRDHLRDSALLVDYTTAFGLVLGDRYAPPVDGPLPGYQLLLSHYWSGEWDAALSLARSLEAAADGEDTPPLHLVRVFAAEMCSERGEFDRAWAWLERIPATTVCGHYLAWVRCGLLHRTGDTVAADVVGWQNYHRHRRAGYLALAPLLTRLTDQASRQGDEDGARRGLAELERLDDEVGSPGSRQSVLLMRGLVEGDVAALDEGLRMARARGDQPSVARALLIKAGAAPDQRRWLREFHQVCERLHGDGGRGHLVELMRGMGLSPVRVRARRPDFSDLELRIIDLVSDGRTNRQIAVTVGVSEKTVESRLTRLFSRTGCRSRTELAAARIEGRLSGGPDPRTDHPSTPRLGEAVPT</sequence>
<dbReference type="Gene3D" id="3.40.50.300">
    <property type="entry name" value="P-loop containing nucleotide triphosphate hydrolases"/>
    <property type="match status" value="1"/>
</dbReference>
<evidence type="ECO:0000256" key="1">
    <source>
        <dbReference type="SAM" id="MobiDB-lite"/>
    </source>
</evidence>
<evidence type="ECO:0000313" key="4">
    <source>
        <dbReference type="Proteomes" id="UP000791080"/>
    </source>
</evidence>
<dbReference type="Pfam" id="PF13191">
    <property type="entry name" value="AAA_16"/>
    <property type="match status" value="1"/>
</dbReference>
<proteinExistence type="predicted"/>
<dbReference type="EMBL" id="AUBJ02000001">
    <property type="protein sequence ID" value="MCP2330682.1"/>
    <property type="molecule type" value="Genomic_DNA"/>
</dbReference>
<comment type="caution">
    <text evidence="3">The sequence shown here is derived from an EMBL/GenBank/DDBJ whole genome shotgun (WGS) entry which is preliminary data.</text>
</comment>
<dbReference type="SUPFAM" id="SSF52540">
    <property type="entry name" value="P-loop containing nucleoside triphosphate hydrolases"/>
    <property type="match status" value="1"/>
</dbReference>